<dbReference type="SMART" id="SM00028">
    <property type="entry name" value="TPR"/>
    <property type="match status" value="2"/>
</dbReference>
<gene>
    <name evidence="2" type="ORF">HCN08_24495</name>
</gene>
<dbReference type="InterPro" id="IPR027417">
    <property type="entry name" value="P-loop_NTPase"/>
</dbReference>
<dbReference type="EMBL" id="JAATEJ010000022">
    <property type="protein sequence ID" value="NJP46540.1"/>
    <property type="molecule type" value="Genomic_DNA"/>
</dbReference>
<evidence type="ECO:0000313" key="3">
    <source>
        <dbReference type="Proteomes" id="UP000734511"/>
    </source>
</evidence>
<dbReference type="Gene3D" id="3.40.50.300">
    <property type="entry name" value="P-loop containing nucleotide triphosphate hydrolases"/>
    <property type="match status" value="1"/>
</dbReference>
<comment type="caution">
    <text evidence="2">The sequence shown here is derived from an EMBL/GenBank/DDBJ whole genome shotgun (WGS) entry which is preliminary data.</text>
</comment>
<accession>A0ABX0ZRL7</accession>
<feature type="region of interest" description="Disordered" evidence="1">
    <location>
        <begin position="1"/>
        <end position="36"/>
    </location>
</feature>
<reference evidence="2 3" key="1">
    <citation type="submission" date="2020-03" db="EMBL/GenBank/DDBJ databases">
        <title>WGS of actinomycetes isolated from Thailand.</title>
        <authorList>
            <person name="Thawai C."/>
        </authorList>
    </citation>
    <scope>NUCLEOTIDE SEQUENCE [LARGE SCALE GENOMIC DNA]</scope>
    <source>
        <strain evidence="2 3">PRB2-1</strain>
    </source>
</reference>
<dbReference type="InterPro" id="IPR019734">
    <property type="entry name" value="TPR_rpt"/>
</dbReference>
<dbReference type="InterPro" id="IPR011990">
    <property type="entry name" value="TPR-like_helical_dom_sf"/>
</dbReference>
<dbReference type="PANTHER" id="PTHR47691:SF3">
    <property type="entry name" value="HTH-TYPE TRANSCRIPTIONAL REGULATOR RV0890C-RELATED"/>
    <property type="match status" value="1"/>
</dbReference>
<evidence type="ECO:0000313" key="2">
    <source>
        <dbReference type="EMBL" id="NJP46540.1"/>
    </source>
</evidence>
<proteinExistence type="predicted"/>
<sequence length="746" mass="79214">MRRACAVHNRAGRTGPADRGAWVDGETRGGAPHETQRNSIEGQARISGAVVQAQQVHGGVHVYPPAPPPGPAPVPVPRQLPPVPGHFVNRRRELAALDAVLSRHMAQDAGAIPLIVVNGPAGVGKTTFAARWLGGRAADFPGGQLYADLRGHTAEGAAAPGEVLGRFLRALGAGSVPADLAEQMSEWRSRSAELKVAVLLDNALSAAQIRPLLPAGPGSVAVVTSRRRLTGLNLDGADFHRLEVFDAADGVELLRLGIGADRVAGEPAATRRVVDLCGGLPLAVRLASARLASRPRQPVAALAAALAPDADGLAALDVEGETTVSKALDASYSVLGQDAALLYRRLGQLPLATFDVPAAAAACARPPHWADDRLDELVEANLLEMVGPEGFRFHDLVRVHARTLGAADTADGGPGTTLRRVCDWYLHTTTAAEARLTPAQLHLPRDYVHPPQGLPVPFADDLGATRWLDAHRLDLMTLLRTAADRGWHAYAWQLADAMWPLVLRLRHYDLWIEAYDIGLAAARADGHERAVRQMLTSGAIGLNAMRRYDAAVARYEDARVAARDAGDIRDEGQALLGIGRSHREAGRPAEARPYLEQAIALWEACGYVRGTGLARTVLGEAALAAGEPVRAAAYFARARQTHLAVDDPHDAARNLAFLGRAKAMGGEQAAGVAHMEEALGVFTASGATHWQARTLEMLGDSAYERGDHPAAAELHSQALACYELTNPDDANRLRQLLATRTPGGPE</sequence>
<keyword evidence="3" id="KW-1185">Reference proteome</keyword>
<dbReference type="SUPFAM" id="SSF48452">
    <property type="entry name" value="TPR-like"/>
    <property type="match status" value="1"/>
</dbReference>
<dbReference type="PANTHER" id="PTHR47691">
    <property type="entry name" value="REGULATOR-RELATED"/>
    <property type="match status" value="1"/>
</dbReference>
<dbReference type="Gene3D" id="1.25.40.10">
    <property type="entry name" value="Tetratricopeptide repeat domain"/>
    <property type="match status" value="1"/>
</dbReference>
<dbReference type="Pfam" id="PF13432">
    <property type="entry name" value="TPR_16"/>
    <property type="match status" value="1"/>
</dbReference>
<dbReference type="SUPFAM" id="SSF52540">
    <property type="entry name" value="P-loop containing nucleoside triphosphate hydrolases"/>
    <property type="match status" value="1"/>
</dbReference>
<protein>
    <submittedName>
        <fullName evidence="2">Tetratricopeptide repeat protein</fullName>
    </submittedName>
</protein>
<dbReference type="PRINTS" id="PR00364">
    <property type="entry name" value="DISEASERSIST"/>
</dbReference>
<organism evidence="2 3">
    <name type="scientific">Actinacidiphila epipremni</name>
    <dbReference type="NCBI Taxonomy" id="2053013"/>
    <lineage>
        <taxon>Bacteria</taxon>
        <taxon>Bacillati</taxon>
        <taxon>Actinomycetota</taxon>
        <taxon>Actinomycetes</taxon>
        <taxon>Kitasatosporales</taxon>
        <taxon>Streptomycetaceae</taxon>
        <taxon>Actinacidiphila</taxon>
    </lineage>
</organism>
<name>A0ABX0ZRL7_9ACTN</name>
<dbReference type="Proteomes" id="UP000734511">
    <property type="component" value="Unassembled WGS sequence"/>
</dbReference>
<evidence type="ECO:0000256" key="1">
    <source>
        <dbReference type="SAM" id="MobiDB-lite"/>
    </source>
</evidence>